<proteinExistence type="predicted"/>
<name>A0A4Y9IN16_9BACT</name>
<evidence type="ECO:0000313" key="2">
    <source>
        <dbReference type="EMBL" id="TFU89890.1"/>
    </source>
</evidence>
<dbReference type="PROSITE" id="PS51412">
    <property type="entry name" value="MACPF_2"/>
    <property type="match status" value="1"/>
</dbReference>
<dbReference type="AlphaFoldDB" id="A0A4Y9IN16"/>
<evidence type="ECO:0000313" key="3">
    <source>
        <dbReference type="Proteomes" id="UP000298285"/>
    </source>
</evidence>
<dbReference type="Pfam" id="PF01823">
    <property type="entry name" value="MACPF"/>
    <property type="match status" value="1"/>
</dbReference>
<dbReference type="OrthoDB" id="1038436at2"/>
<organism evidence="2 3">
    <name type="scientific">Dysgonomonas mossii</name>
    <dbReference type="NCBI Taxonomy" id="163665"/>
    <lineage>
        <taxon>Bacteria</taxon>
        <taxon>Pseudomonadati</taxon>
        <taxon>Bacteroidota</taxon>
        <taxon>Bacteroidia</taxon>
        <taxon>Bacteroidales</taxon>
        <taxon>Dysgonomonadaceae</taxon>
        <taxon>Dysgonomonas</taxon>
    </lineage>
</organism>
<evidence type="ECO:0000259" key="1">
    <source>
        <dbReference type="PROSITE" id="PS51412"/>
    </source>
</evidence>
<dbReference type="PROSITE" id="PS51257">
    <property type="entry name" value="PROKAR_LIPOPROTEIN"/>
    <property type="match status" value="1"/>
</dbReference>
<feature type="domain" description="MACPF" evidence="1">
    <location>
        <begin position="35"/>
        <end position="372"/>
    </location>
</feature>
<dbReference type="EMBL" id="SPPK01000002">
    <property type="protein sequence ID" value="TFU89890.1"/>
    <property type="molecule type" value="Genomic_DNA"/>
</dbReference>
<protein>
    <recommendedName>
        <fullName evidence="1">MACPF domain-containing protein</fullName>
    </recommendedName>
</protein>
<reference evidence="2 3" key="1">
    <citation type="submission" date="2019-03" db="EMBL/GenBank/DDBJ databases">
        <title>Diversity of the mouse oral microbiome.</title>
        <authorList>
            <person name="Joseph S."/>
            <person name="Aduse-Opoku J."/>
            <person name="Curtis M."/>
            <person name="Wade W."/>
            <person name="Hashim A."/>
        </authorList>
    </citation>
    <scope>NUCLEOTIDE SEQUENCE [LARGE SCALE GENOMIC DNA]</scope>
    <source>
        <strain evidence="2 3">P11</strain>
    </source>
</reference>
<gene>
    <name evidence="2" type="ORF">E4T88_07700</name>
</gene>
<accession>A0A4Y9IN16</accession>
<dbReference type="Proteomes" id="UP000298285">
    <property type="component" value="Unassembled WGS sequence"/>
</dbReference>
<sequence>MAMKKNNFIYLSVFFIFLFFSCSEGYENLLEDTNVVNSESDPKTKSSGDEKYDVLGYGYFITKPYAHRDAVSQYQVIDIEKLITTEPSNLIYFDKGAYSGTNTRVYSGEDYFSYVKEVTTKTNFSASVASNGITKGLTGGLFSADVKASQETKSKVSYSSAYSCATAEIFSTHRRFILDTELSIAQKYLNPYFKQELEKVNTLNQAYNLVEKFGTHVLFKFTTGGIFKSEFRGLTLEDGTTNSKKQTAEVGAKFGLSKIGLGATAGWEQTTTTQINSKNINWNGSIKSYGGNTNGLSINISPTEGTSYSLNVGNWIASINDKNAVLVDLDWNKTYPIYMLIADNTKAELVKQAVNNFIKNNQADNLSLFPLYRYWNSKTQEAYLTNTYESKQGWYFDKVIGYTTNRTYGNEYSAGQGVFGSFIRYIHIKTNRYYYASDIRSKDPRLTNPTQYKRDSRLYSIRYYDKPLDMRNYVALHRFWNKSKNTFYVTDNINDARMNSSWQYEEVIGYVLYQ</sequence>
<comment type="caution">
    <text evidence="2">The sequence shown here is derived from an EMBL/GenBank/DDBJ whole genome shotgun (WGS) entry which is preliminary data.</text>
</comment>
<dbReference type="InterPro" id="IPR020864">
    <property type="entry name" value="MACPF"/>
</dbReference>